<dbReference type="Gene3D" id="1.25.40.10">
    <property type="entry name" value="Tetratricopeptide repeat domain"/>
    <property type="match status" value="1"/>
</dbReference>
<name>A0ABD1IJ18_SALDI</name>
<organism evidence="1 2">
    <name type="scientific">Salvia divinorum</name>
    <name type="common">Maria pastora</name>
    <name type="synonym">Diviner's sage</name>
    <dbReference type="NCBI Taxonomy" id="28513"/>
    <lineage>
        <taxon>Eukaryota</taxon>
        <taxon>Viridiplantae</taxon>
        <taxon>Streptophyta</taxon>
        <taxon>Embryophyta</taxon>
        <taxon>Tracheophyta</taxon>
        <taxon>Spermatophyta</taxon>
        <taxon>Magnoliopsida</taxon>
        <taxon>eudicotyledons</taxon>
        <taxon>Gunneridae</taxon>
        <taxon>Pentapetalae</taxon>
        <taxon>asterids</taxon>
        <taxon>lamiids</taxon>
        <taxon>Lamiales</taxon>
        <taxon>Lamiaceae</taxon>
        <taxon>Nepetoideae</taxon>
        <taxon>Mentheae</taxon>
        <taxon>Salviinae</taxon>
        <taxon>Salvia</taxon>
        <taxon>Salvia subgen. Calosphace</taxon>
    </lineage>
</organism>
<dbReference type="AlphaFoldDB" id="A0ABD1IJ18"/>
<dbReference type="InterPro" id="IPR011990">
    <property type="entry name" value="TPR-like_helical_dom_sf"/>
</dbReference>
<gene>
    <name evidence="1" type="ORF">AAHA92_00293</name>
</gene>
<dbReference type="Proteomes" id="UP001567538">
    <property type="component" value="Unassembled WGS sequence"/>
</dbReference>
<dbReference type="EMBL" id="JBEAFC010000001">
    <property type="protein sequence ID" value="KAL1568714.1"/>
    <property type="molecule type" value="Genomic_DNA"/>
</dbReference>
<sequence length="93" mass="10527">MATQIEPSNPMWVLKRSTCEARMGLRNHALFDAQKCIRLKPDFPVPYHEGEIANEIVKKFLMAGLTFSLDPCSKETGDDTKFDSLNLVIELVD</sequence>
<proteinExistence type="predicted"/>
<evidence type="ECO:0000313" key="2">
    <source>
        <dbReference type="Proteomes" id="UP001567538"/>
    </source>
</evidence>
<comment type="caution">
    <text evidence="1">The sequence shown here is derived from an EMBL/GenBank/DDBJ whole genome shotgun (WGS) entry which is preliminary data.</text>
</comment>
<keyword evidence="2" id="KW-1185">Reference proteome</keyword>
<evidence type="ECO:0000313" key="1">
    <source>
        <dbReference type="EMBL" id="KAL1568714.1"/>
    </source>
</evidence>
<reference evidence="1 2" key="1">
    <citation type="submission" date="2024-06" db="EMBL/GenBank/DDBJ databases">
        <title>A chromosome level genome sequence of Diviner's sage (Salvia divinorum).</title>
        <authorList>
            <person name="Ford S.A."/>
            <person name="Ro D.-K."/>
            <person name="Ness R.W."/>
            <person name="Phillips M.A."/>
        </authorList>
    </citation>
    <scope>NUCLEOTIDE SEQUENCE [LARGE SCALE GENOMIC DNA]</scope>
    <source>
        <strain evidence="1">SAF-2024a</strain>
        <tissue evidence="1">Leaf</tissue>
    </source>
</reference>
<protein>
    <submittedName>
        <fullName evidence="1">Uncharacterized protein</fullName>
    </submittedName>
</protein>
<accession>A0ABD1IJ18</accession>
<dbReference type="SUPFAM" id="SSF48452">
    <property type="entry name" value="TPR-like"/>
    <property type="match status" value="1"/>
</dbReference>